<dbReference type="SUPFAM" id="SSF56672">
    <property type="entry name" value="DNA/RNA polymerases"/>
    <property type="match status" value="1"/>
</dbReference>
<protein>
    <submittedName>
        <fullName evidence="2">Uncharacterized protein</fullName>
    </submittedName>
</protein>
<evidence type="ECO:0000256" key="1">
    <source>
        <dbReference type="SAM" id="MobiDB-lite"/>
    </source>
</evidence>
<dbReference type="EMBL" id="OX459969">
    <property type="protein sequence ID" value="CAI9172526.1"/>
    <property type="molecule type" value="Genomic_DNA"/>
</dbReference>
<evidence type="ECO:0000313" key="2">
    <source>
        <dbReference type="EMBL" id="CAI9172526.1"/>
    </source>
</evidence>
<organism evidence="2 3">
    <name type="scientific">Rangifer tarandus platyrhynchus</name>
    <name type="common">Svalbard reindeer</name>
    <dbReference type="NCBI Taxonomy" id="3082113"/>
    <lineage>
        <taxon>Eukaryota</taxon>
        <taxon>Metazoa</taxon>
        <taxon>Chordata</taxon>
        <taxon>Craniata</taxon>
        <taxon>Vertebrata</taxon>
        <taxon>Euteleostomi</taxon>
        <taxon>Mammalia</taxon>
        <taxon>Eutheria</taxon>
        <taxon>Laurasiatheria</taxon>
        <taxon>Artiodactyla</taxon>
        <taxon>Ruminantia</taxon>
        <taxon>Pecora</taxon>
        <taxon>Cervidae</taxon>
        <taxon>Odocoileinae</taxon>
        <taxon>Rangifer</taxon>
    </lineage>
</organism>
<reference evidence="2" key="1">
    <citation type="submission" date="2023-04" db="EMBL/GenBank/DDBJ databases">
        <authorList>
            <consortium name="ELIXIR-Norway"/>
        </authorList>
    </citation>
    <scope>NUCLEOTIDE SEQUENCE [LARGE SCALE GENOMIC DNA]</scope>
</reference>
<feature type="compositionally biased region" description="Polar residues" evidence="1">
    <location>
        <begin position="108"/>
        <end position="120"/>
    </location>
</feature>
<feature type="region of interest" description="Disordered" evidence="1">
    <location>
        <begin position="76"/>
        <end position="130"/>
    </location>
</feature>
<proteinExistence type="predicted"/>
<evidence type="ECO:0000313" key="3">
    <source>
        <dbReference type="Proteomes" id="UP001176941"/>
    </source>
</evidence>
<dbReference type="InterPro" id="IPR043128">
    <property type="entry name" value="Rev_trsase/Diguanyl_cyclase"/>
</dbReference>
<dbReference type="InterPro" id="IPR043502">
    <property type="entry name" value="DNA/RNA_pol_sf"/>
</dbReference>
<dbReference type="Gene3D" id="3.30.70.270">
    <property type="match status" value="1"/>
</dbReference>
<dbReference type="Proteomes" id="UP001176941">
    <property type="component" value="Chromosome 33"/>
</dbReference>
<accession>A0ABN8ZHQ4</accession>
<name>A0ABN8ZHQ4_RANTA</name>
<keyword evidence="3" id="KW-1185">Reference proteome</keyword>
<gene>
    <name evidence="2" type="ORF">MRATA1EN1_LOCUS21488</name>
</gene>
<feature type="compositionally biased region" description="Low complexity" evidence="1">
    <location>
        <begin position="90"/>
        <end position="105"/>
    </location>
</feature>
<sequence length="226" mass="24694">MIKKEILQDLDGVDLTPPPCWIMTRLPPSASPGPEATLMPDPGPGEVPAAAAALPPALSEVIKPPFWQAPLPVTEASGQHFQDPAPTEPPKLYLPLPHHSPSLPLNEKIQSGAPNNSSSGLPHKGLKTSQPSLGKPWLLTWTHSIRKSMDVGSYNTGMTCCWLPETKEKCWKGTNALRQLLMEAGYPVSKKKAQIYKEEVRYLGFVLKKGSRFQTLIVSYILMALA</sequence>